<keyword evidence="7" id="KW-1185">Reference proteome</keyword>
<dbReference type="GO" id="GO:0051213">
    <property type="term" value="F:dioxygenase activity"/>
    <property type="evidence" value="ECO:0007669"/>
    <property type="project" value="UniProtKB-KW"/>
</dbReference>
<proteinExistence type="predicted"/>
<keyword evidence="6" id="KW-0560">Oxidoreductase</keyword>
<dbReference type="InterPro" id="IPR017938">
    <property type="entry name" value="Riboflavin_synthase-like_b-brl"/>
</dbReference>
<dbReference type="Gene3D" id="3.40.50.80">
    <property type="entry name" value="Nucleotide-binding domain of ferredoxin-NADP reductase (FNR) module"/>
    <property type="match status" value="1"/>
</dbReference>
<keyword evidence="4" id="KW-0408">Iron</keyword>
<evidence type="ECO:0000256" key="4">
    <source>
        <dbReference type="ARBA" id="ARBA00023004"/>
    </source>
</evidence>
<dbReference type="InterPro" id="IPR039261">
    <property type="entry name" value="FNR_nucleotide-bd"/>
</dbReference>
<name>A0A6J5FNH9_9BURK</name>
<evidence type="ECO:0000256" key="2">
    <source>
        <dbReference type="ARBA" id="ARBA00022714"/>
    </source>
</evidence>
<keyword evidence="1" id="KW-0285">Flavoprotein</keyword>
<evidence type="ECO:0000313" key="7">
    <source>
        <dbReference type="Proteomes" id="UP000494119"/>
    </source>
</evidence>
<gene>
    <name evidence="6" type="primary">ophA1_1</name>
    <name evidence="6" type="ORF">LMG28688_01387</name>
</gene>
<dbReference type="PANTHER" id="PTHR47354:SF1">
    <property type="entry name" value="CARNITINE MONOOXYGENASE REDUCTASE SUBUNIT"/>
    <property type="match status" value="1"/>
</dbReference>
<evidence type="ECO:0000256" key="1">
    <source>
        <dbReference type="ARBA" id="ARBA00022630"/>
    </source>
</evidence>
<dbReference type="PANTHER" id="PTHR47354">
    <property type="entry name" value="NADH OXIDOREDUCTASE HCR"/>
    <property type="match status" value="1"/>
</dbReference>
<dbReference type="Proteomes" id="UP000494119">
    <property type="component" value="Unassembled WGS sequence"/>
</dbReference>
<dbReference type="PRINTS" id="PR00409">
    <property type="entry name" value="PHDIOXRDTASE"/>
</dbReference>
<dbReference type="SUPFAM" id="SSF63380">
    <property type="entry name" value="Riboflavin synthase domain-like"/>
    <property type="match status" value="1"/>
</dbReference>
<dbReference type="EMBL" id="CADIKL010000005">
    <property type="protein sequence ID" value="CAB3781942.1"/>
    <property type="molecule type" value="Genomic_DNA"/>
</dbReference>
<dbReference type="GO" id="GO:0051537">
    <property type="term" value="F:2 iron, 2 sulfur cluster binding"/>
    <property type="evidence" value="ECO:0007669"/>
    <property type="project" value="UniProtKB-KW"/>
</dbReference>
<keyword evidence="6" id="KW-0223">Dioxygenase</keyword>
<dbReference type="AlphaFoldDB" id="A0A6J5FNH9"/>
<dbReference type="InterPro" id="IPR050415">
    <property type="entry name" value="MRET"/>
</dbReference>
<evidence type="ECO:0000256" key="5">
    <source>
        <dbReference type="ARBA" id="ARBA00023014"/>
    </source>
</evidence>
<dbReference type="GO" id="GO:0046872">
    <property type="term" value="F:metal ion binding"/>
    <property type="evidence" value="ECO:0007669"/>
    <property type="project" value="UniProtKB-KW"/>
</dbReference>
<reference evidence="6 7" key="1">
    <citation type="submission" date="2020-04" db="EMBL/GenBank/DDBJ databases">
        <authorList>
            <person name="De Canck E."/>
        </authorList>
    </citation>
    <scope>NUCLEOTIDE SEQUENCE [LARGE SCALE GENOMIC DNA]</scope>
    <source>
        <strain evidence="6 7">LMG 28688</strain>
    </source>
</reference>
<protein>
    <submittedName>
        <fullName evidence="6">Phthalate dioxygenase reductase</fullName>
        <ecNumber evidence="6">1.-.-.-</ecNumber>
    </submittedName>
</protein>
<dbReference type="EC" id="1.-.-.-" evidence="6"/>
<accession>A0A6J5FNH9</accession>
<dbReference type="Gene3D" id="2.40.30.10">
    <property type="entry name" value="Translation factors"/>
    <property type="match status" value="1"/>
</dbReference>
<keyword evidence="3" id="KW-0479">Metal-binding</keyword>
<sequence length="233" mass="25959">MHDDRIPAVVTGKRPVAQGYYAVEFEMTLNSELPPFEDGAIVDLIRHNGIDSRHSLPLWHDSSRRNAFVVHVRQEPEEKCEEFRLLSSWNRGDEIYLGAPRGAEVAIDPRARHILFSAGVGATAIAGFARRLASTAGCCFEVHNFARTPERLVFRAELDELSERAQIRHQIGLSEEQIANATAHAVSPTQANSRVICSGPPAFMELIERQALQWVYPSNVHKIILGETTLDVA</sequence>
<organism evidence="6 7">
    <name type="scientific">Paraburkholderia caffeinitolerans</name>
    <dbReference type="NCBI Taxonomy" id="1723730"/>
    <lineage>
        <taxon>Bacteria</taxon>
        <taxon>Pseudomonadati</taxon>
        <taxon>Pseudomonadota</taxon>
        <taxon>Betaproteobacteria</taxon>
        <taxon>Burkholderiales</taxon>
        <taxon>Burkholderiaceae</taxon>
        <taxon>Paraburkholderia</taxon>
    </lineage>
</organism>
<dbReference type="SUPFAM" id="SSF52343">
    <property type="entry name" value="Ferredoxin reductase-like, C-terminal NADP-linked domain"/>
    <property type="match status" value="1"/>
</dbReference>
<keyword evidence="2" id="KW-0001">2Fe-2S</keyword>
<evidence type="ECO:0000313" key="6">
    <source>
        <dbReference type="EMBL" id="CAB3781942.1"/>
    </source>
</evidence>
<keyword evidence="5" id="KW-0411">Iron-sulfur</keyword>
<evidence type="ECO:0000256" key="3">
    <source>
        <dbReference type="ARBA" id="ARBA00022723"/>
    </source>
</evidence>